<dbReference type="Proteomes" id="UP000308600">
    <property type="component" value="Unassembled WGS sequence"/>
</dbReference>
<reference evidence="1 2" key="1">
    <citation type="journal article" date="2019" name="Nat. Ecol. Evol.">
        <title>Megaphylogeny resolves global patterns of mushroom evolution.</title>
        <authorList>
            <person name="Varga T."/>
            <person name="Krizsan K."/>
            <person name="Foldi C."/>
            <person name="Dima B."/>
            <person name="Sanchez-Garcia M."/>
            <person name="Sanchez-Ramirez S."/>
            <person name="Szollosi G.J."/>
            <person name="Szarkandi J.G."/>
            <person name="Papp V."/>
            <person name="Albert L."/>
            <person name="Andreopoulos W."/>
            <person name="Angelini C."/>
            <person name="Antonin V."/>
            <person name="Barry K.W."/>
            <person name="Bougher N.L."/>
            <person name="Buchanan P."/>
            <person name="Buyck B."/>
            <person name="Bense V."/>
            <person name="Catcheside P."/>
            <person name="Chovatia M."/>
            <person name="Cooper J."/>
            <person name="Damon W."/>
            <person name="Desjardin D."/>
            <person name="Finy P."/>
            <person name="Geml J."/>
            <person name="Haridas S."/>
            <person name="Hughes K."/>
            <person name="Justo A."/>
            <person name="Karasinski D."/>
            <person name="Kautmanova I."/>
            <person name="Kiss B."/>
            <person name="Kocsube S."/>
            <person name="Kotiranta H."/>
            <person name="LaButti K.M."/>
            <person name="Lechner B.E."/>
            <person name="Liimatainen K."/>
            <person name="Lipzen A."/>
            <person name="Lukacs Z."/>
            <person name="Mihaltcheva S."/>
            <person name="Morgado L.N."/>
            <person name="Niskanen T."/>
            <person name="Noordeloos M.E."/>
            <person name="Ohm R.A."/>
            <person name="Ortiz-Santana B."/>
            <person name="Ovrebo C."/>
            <person name="Racz N."/>
            <person name="Riley R."/>
            <person name="Savchenko A."/>
            <person name="Shiryaev A."/>
            <person name="Soop K."/>
            <person name="Spirin V."/>
            <person name="Szebenyi C."/>
            <person name="Tomsovsky M."/>
            <person name="Tulloss R.E."/>
            <person name="Uehling J."/>
            <person name="Grigoriev I.V."/>
            <person name="Vagvolgyi C."/>
            <person name="Papp T."/>
            <person name="Martin F.M."/>
            <person name="Miettinen O."/>
            <person name="Hibbett D.S."/>
            <person name="Nagy L.G."/>
        </authorList>
    </citation>
    <scope>NUCLEOTIDE SEQUENCE [LARGE SCALE GENOMIC DNA]</scope>
    <source>
        <strain evidence="1 2">NL-1719</strain>
    </source>
</reference>
<dbReference type="EMBL" id="ML208487">
    <property type="protein sequence ID" value="TFK64168.1"/>
    <property type="molecule type" value="Genomic_DNA"/>
</dbReference>
<gene>
    <name evidence="1" type="ORF">BDN72DRAFT_846871</name>
</gene>
<evidence type="ECO:0000313" key="1">
    <source>
        <dbReference type="EMBL" id="TFK64168.1"/>
    </source>
</evidence>
<name>A0ACD3AET7_9AGAR</name>
<protein>
    <submittedName>
        <fullName evidence="1">Uncharacterized protein</fullName>
    </submittedName>
</protein>
<proteinExistence type="predicted"/>
<sequence>MTPRRSPRSTNPEPAALQQPLASIANLPPPPTPTAPQAGAVQTPSQIDEPENTNALQSVGLTLKPVSP</sequence>
<organism evidence="1 2">
    <name type="scientific">Pluteus cervinus</name>
    <dbReference type="NCBI Taxonomy" id="181527"/>
    <lineage>
        <taxon>Eukaryota</taxon>
        <taxon>Fungi</taxon>
        <taxon>Dikarya</taxon>
        <taxon>Basidiomycota</taxon>
        <taxon>Agaricomycotina</taxon>
        <taxon>Agaricomycetes</taxon>
        <taxon>Agaricomycetidae</taxon>
        <taxon>Agaricales</taxon>
        <taxon>Pluteineae</taxon>
        <taxon>Pluteaceae</taxon>
        <taxon>Pluteus</taxon>
    </lineage>
</organism>
<evidence type="ECO:0000313" key="2">
    <source>
        <dbReference type="Proteomes" id="UP000308600"/>
    </source>
</evidence>
<keyword evidence="2" id="KW-1185">Reference proteome</keyword>
<accession>A0ACD3AET7</accession>